<dbReference type="PANTHER" id="PTHR34220:SF7">
    <property type="entry name" value="SENSOR HISTIDINE KINASE YPDA"/>
    <property type="match status" value="1"/>
</dbReference>
<protein>
    <recommendedName>
        <fullName evidence="2">Signal transduction histidine kinase internal region domain-containing protein</fullName>
    </recommendedName>
</protein>
<organism evidence="3 4">
    <name type="scientific">Pseudoduganella violacea</name>
    <dbReference type="NCBI Taxonomy" id="1715466"/>
    <lineage>
        <taxon>Bacteria</taxon>
        <taxon>Pseudomonadati</taxon>
        <taxon>Pseudomonadota</taxon>
        <taxon>Betaproteobacteria</taxon>
        <taxon>Burkholderiales</taxon>
        <taxon>Oxalobacteraceae</taxon>
        <taxon>Telluria group</taxon>
        <taxon>Pseudoduganella</taxon>
    </lineage>
</organism>
<feature type="transmembrane region" description="Helical" evidence="1">
    <location>
        <begin position="64"/>
        <end position="84"/>
    </location>
</feature>
<dbReference type="InterPro" id="IPR010559">
    <property type="entry name" value="Sig_transdc_His_kin_internal"/>
</dbReference>
<feature type="transmembrane region" description="Helical" evidence="1">
    <location>
        <begin position="32"/>
        <end position="52"/>
    </location>
</feature>
<dbReference type="InterPro" id="IPR036890">
    <property type="entry name" value="HATPase_C_sf"/>
</dbReference>
<dbReference type="Proteomes" id="UP000541535">
    <property type="component" value="Unassembled WGS sequence"/>
</dbReference>
<proteinExistence type="predicted"/>
<dbReference type="SUPFAM" id="SSF55874">
    <property type="entry name" value="ATPase domain of HSP90 chaperone/DNA topoisomerase II/histidine kinase"/>
    <property type="match status" value="1"/>
</dbReference>
<dbReference type="InterPro" id="IPR050640">
    <property type="entry name" value="Bact_2-comp_sensor_kinase"/>
</dbReference>
<evidence type="ECO:0000256" key="1">
    <source>
        <dbReference type="SAM" id="Phobius"/>
    </source>
</evidence>
<keyword evidence="1" id="KW-1133">Transmembrane helix</keyword>
<name>A0A7W5B861_9BURK</name>
<dbReference type="Pfam" id="PF06580">
    <property type="entry name" value="His_kinase"/>
    <property type="match status" value="1"/>
</dbReference>
<dbReference type="GO" id="GO:0016020">
    <property type="term" value="C:membrane"/>
    <property type="evidence" value="ECO:0007669"/>
    <property type="project" value="InterPro"/>
</dbReference>
<keyword evidence="1" id="KW-0472">Membrane</keyword>
<gene>
    <name evidence="3" type="ORF">FHS03_001368</name>
</gene>
<dbReference type="GO" id="GO:0000155">
    <property type="term" value="F:phosphorelay sensor kinase activity"/>
    <property type="evidence" value="ECO:0007669"/>
    <property type="project" value="InterPro"/>
</dbReference>
<dbReference type="AlphaFoldDB" id="A0A7W5B861"/>
<sequence length="345" mass="38080">MALYLLVWIILGVALAGFTMVYTQAKAVNALLFALPSTLVYAISAGFSSYYLCRANPLGERKLLSVVFGLSTASVLAGLLWTALAEMWNELCQLPGAGWAGVTLSPGLTALLFVFGTLLYGLLAAVNYLAMEFVRARHAEKRELESKLLAQEAELRMLRTQIDPHFLFNSLNSISALTSQDPKGARAMTLQLASFFRQSLGMEAHRKVSLREEMALIRHFLSIEQVRFGERLVVEEALDKEALDCLVPPMIIQPLVENAVKHGISQLPEGGCVTIAAWRDGSRLRITVVNDMDEYQAPGRGKGIGLNNVRQRLAATYQQEARVEWGGREKHFNVEIIMPVETGGE</sequence>
<reference evidence="3 4" key="1">
    <citation type="submission" date="2020-08" db="EMBL/GenBank/DDBJ databases">
        <title>Genomic Encyclopedia of Type Strains, Phase III (KMG-III): the genomes of soil and plant-associated and newly described type strains.</title>
        <authorList>
            <person name="Whitman W."/>
        </authorList>
    </citation>
    <scope>NUCLEOTIDE SEQUENCE [LARGE SCALE GENOMIC DNA]</scope>
    <source>
        <strain evidence="3 4">CECT 8897</strain>
    </source>
</reference>
<dbReference type="RefSeq" id="WP_307729529.1">
    <property type="nucleotide sequence ID" value="NZ_JACHXD010000003.1"/>
</dbReference>
<accession>A0A7W5B861</accession>
<evidence type="ECO:0000259" key="2">
    <source>
        <dbReference type="Pfam" id="PF06580"/>
    </source>
</evidence>
<dbReference type="PANTHER" id="PTHR34220">
    <property type="entry name" value="SENSOR HISTIDINE KINASE YPDA"/>
    <property type="match status" value="1"/>
</dbReference>
<evidence type="ECO:0000313" key="4">
    <source>
        <dbReference type="Proteomes" id="UP000541535"/>
    </source>
</evidence>
<feature type="transmembrane region" description="Helical" evidence="1">
    <location>
        <begin position="104"/>
        <end position="130"/>
    </location>
</feature>
<evidence type="ECO:0000313" key="3">
    <source>
        <dbReference type="EMBL" id="MBB3118337.1"/>
    </source>
</evidence>
<dbReference type="Gene3D" id="3.30.565.10">
    <property type="entry name" value="Histidine kinase-like ATPase, C-terminal domain"/>
    <property type="match status" value="1"/>
</dbReference>
<feature type="domain" description="Signal transduction histidine kinase internal region" evidence="2">
    <location>
        <begin position="153"/>
        <end position="232"/>
    </location>
</feature>
<dbReference type="EMBL" id="JACHXD010000003">
    <property type="protein sequence ID" value="MBB3118337.1"/>
    <property type="molecule type" value="Genomic_DNA"/>
</dbReference>
<comment type="caution">
    <text evidence="3">The sequence shown here is derived from an EMBL/GenBank/DDBJ whole genome shotgun (WGS) entry which is preliminary data.</text>
</comment>
<keyword evidence="4" id="KW-1185">Reference proteome</keyword>
<keyword evidence="1" id="KW-0812">Transmembrane</keyword>